<gene>
    <name evidence="5" type="ORF">RCL2_000733500</name>
</gene>
<feature type="domain" description="Yeast cell wall synthesis Kre9/Knh1-like N-terminal" evidence="4">
    <location>
        <begin position="44"/>
        <end position="137"/>
    </location>
</feature>
<dbReference type="OrthoDB" id="2432613at2759"/>
<feature type="compositionally biased region" description="Polar residues" evidence="2">
    <location>
        <begin position="232"/>
        <end position="248"/>
    </location>
</feature>
<evidence type="ECO:0000259" key="4">
    <source>
        <dbReference type="Pfam" id="PF10342"/>
    </source>
</evidence>
<dbReference type="InterPro" id="IPR052982">
    <property type="entry name" value="SRP1/TIP1-like"/>
</dbReference>
<name>A0A8H3L4Y0_9GLOM</name>
<protein>
    <recommendedName>
        <fullName evidence="4">Yeast cell wall synthesis Kre9/Knh1-like N-terminal domain-containing protein</fullName>
    </recommendedName>
</protein>
<keyword evidence="3" id="KW-0472">Membrane</keyword>
<organism evidence="5 6">
    <name type="scientific">Rhizophagus clarus</name>
    <dbReference type="NCBI Taxonomy" id="94130"/>
    <lineage>
        <taxon>Eukaryota</taxon>
        <taxon>Fungi</taxon>
        <taxon>Fungi incertae sedis</taxon>
        <taxon>Mucoromycota</taxon>
        <taxon>Glomeromycotina</taxon>
        <taxon>Glomeromycetes</taxon>
        <taxon>Glomerales</taxon>
        <taxon>Glomeraceae</taxon>
        <taxon>Rhizophagus</taxon>
    </lineage>
</organism>
<evidence type="ECO:0000256" key="3">
    <source>
        <dbReference type="SAM" id="Phobius"/>
    </source>
</evidence>
<evidence type="ECO:0000313" key="5">
    <source>
        <dbReference type="EMBL" id="GES80035.1"/>
    </source>
</evidence>
<feature type="transmembrane region" description="Helical" evidence="3">
    <location>
        <begin position="21"/>
        <end position="41"/>
    </location>
</feature>
<keyword evidence="1" id="KW-0732">Signal</keyword>
<comment type="caution">
    <text evidence="5">The sequence shown here is derived from an EMBL/GenBank/DDBJ whole genome shotgun (WGS) entry which is preliminary data.</text>
</comment>
<feature type="region of interest" description="Disordered" evidence="2">
    <location>
        <begin position="141"/>
        <end position="268"/>
    </location>
</feature>
<keyword evidence="3" id="KW-0812">Transmembrane</keyword>
<evidence type="ECO:0000313" key="6">
    <source>
        <dbReference type="Proteomes" id="UP000615446"/>
    </source>
</evidence>
<dbReference type="PANTHER" id="PTHR40633:SF1">
    <property type="entry name" value="GPI ANCHORED SERINE-THREONINE RICH PROTEIN (AFU_ORTHOLOGUE AFUA_1G03630)"/>
    <property type="match status" value="1"/>
</dbReference>
<evidence type="ECO:0000256" key="1">
    <source>
        <dbReference type="ARBA" id="ARBA00022729"/>
    </source>
</evidence>
<dbReference type="PANTHER" id="PTHR40633">
    <property type="entry name" value="MATRIX PROTEIN, PUTATIVE (AFU_ORTHOLOGUE AFUA_8G05410)-RELATED"/>
    <property type="match status" value="1"/>
</dbReference>
<dbReference type="AlphaFoldDB" id="A0A8H3L4Y0"/>
<keyword evidence="3" id="KW-1133">Transmembrane helix</keyword>
<dbReference type="Pfam" id="PF10342">
    <property type="entry name" value="Kre9_KNH"/>
    <property type="match status" value="1"/>
</dbReference>
<accession>A0A8H3L4Y0</accession>
<feature type="compositionally biased region" description="Low complexity" evidence="2">
    <location>
        <begin position="249"/>
        <end position="268"/>
    </location>
</feature>
<dbReference type="Proteomes" id="UP000615446">
    <property type="component" value="Unassembled WGS sequence"/>
</dbReference>
<dbReference type="EMBL" id="BLAL01000047">
    <property type="protein sequence ID" value="GES80035.1"/>
    <property type="molecule type" value="Genomic_DNA"/>
</dbReference>
<dbReference type="InterPro" id="IPR018466">
    <property type="entry name" value="Kre9/Knh1-like_N"/>
</dbReference>
<evidence type="ECO:0000256" key="2">
    <source>
        <dbReference type="SAM" id="MobiDB-lite"/>
    </source>
</evidence>
<reference evidence="5" key="1">
    <citation type="submission" date="2019-10" db="EMBL/GenBank/DDBJ databases">
        <title>Conservation and host-specific expression of non-tandemly repeated heterogenous ribosome RNA gene in arbuscular mycorrhizal fungi.</title>
        <authorList>
            <person name="Maeda T."/>
            <person name="Kobayashi Y."/>
            <person name="Nakagawa T."/>
            <person name="Ezawa T."/>
            <person name="Yamaguchi K."/>
            <person name="Bino T."/>
            <person name="Nishimoto Y."/>
            <person name="Shigenobu S."/>
            <person name="Kawaguchi M."/>
        </authorList>
    </citation>
    <scope>NUCLEOTIDE SEQUENCE</scope>
    <source>
        <strain evidence="5">HR1</strain>
    </source>
</reference>
<sequence>MYIWGSRHYHTLITSIKKKTLYANALVAFLLSVGTTNANIYPTTPDGAAIFTPNQQITIEWKDDGKAPSLKALGVVQVDFMTGADLNQIALDPIGKVPATVGKIAWVVPEVDPAGKFYFLRFSNGKANDVYTTRFTITGKNGKYPADTNPPPAVGKNPGKVGKIIAKGDPKGPVPKDVGVGDPNEVPKQPTDAAPVANPNEVPKQPTDAAPVANPNEVPKQPTGAAPVAKTANKTPNNDVKTPANTIKTSNPTTTTNTLPSSSASGNNNTLTTNSSFSINYDINIICGLTFISLLFSMII</sequence>
<proteinExistence type="predicted"/>